<dbReference type="Pfam" id="PF02064">
    <property type="entry name" value="MAS20"/>
    <property type="match status" value="1"/>
</dbReference>
<evidence type="ECO:0000256" key="4">
    <source>
        <dbReference type="ARBA" id="ARBA00022692"/>
    </source>
</evidence>
<dbReference type="PANTHER" id="PTHR12430">
    <property type="entry name" value="MITOCHONDRIAL IMPORT RECEPTOR SUBUNIT TOM20"/>
    <property type="match status" value="1"/>
</dbReference>
<dbReference type="PANTHER" id="PTHR12430:SF0">
    <property type="entry name" value="TRANSLOCASE OF OUTER MITOCHONDRIAL MEMBRANE 20"/>
    <property type="match status" value="1"/>
</dbReference>
<evidence type="ECO:0000256" key="10">
    <source>
        <dbReference type="ARBA" id="ARBA00040061"/>
    </source>
</evidence>
<evidence type="ECO:0000313" key="15">
    <source>
        <dbReference type="EMBL" id="CAJ0567420.1"/>
    </source>
</evidence>
<organism evidence="15 16">
    <name type="scientific">Mesorhabditis spiculigera</name>
    <dbReference type="NCBI Taxonomy" id="96644"/>
    <lineage>
        <taxon>Eukaryota</taxon>
        <taxon>Metazoa</taxon>
        <taxon>Ecdysozoa</taxon>
        <taxon>Nematoda</taxon>
        <taxon>Chromadorea</taxon>
        <taxon>Rhabditida</taxon>
        <taxon>Rhabditina</taxon>
        <taxon>Rhabditomorpha</taxon>
        <taxon>Rhabditoidea</taxon>
        <taxon>Rhabditidae</taxon>
        <taxon>Mesorhabditinae</taxon>
        <taxon>Mesorhabditis</taxon>
    </lineage>
</organism>
<evidence type="ECO:0000256" key="5">
    <source>
        <dbReference type="ARBA" id="ARBA00022787"/>
    </source>
</evidence>
<dbReference type="InterPro" id="IPR023392">
    <property type="entry name" value="Tom20_dom_sf"/>
</dbReference>
<dbReference type="AlphaFoldDB" id="A0AA36CFL3"/>
<reference evidence="15" key="1">
    <citation type="submission" date="2023-06" db="EMBL/GenBank/DDBJ databases">
        <authorList>
            <person name="Delattre M."/>
        </authorList>
    </citation>
    <scope>NUCLEOTIDE SEQUENCE</scope>
    <source>
        <strain evidence="15">AF72</strain>
    </source>
</reference>
<evidence type="ECO:0000256" key="1">
    <source>
        <dbReference type="ARBA" id="ARBA00004572"/>
    </source>
</evidence>
<keyword evidence="5" id="KW-1000">Mitochondrion outer membrane</keyword>
<keyword evidence="8" id="KW-0496">Mitochondrion</keyword>
<dbReference type="FunFam" id="1.20.960.10:FF:000004">
    <property type="entry name" value="Mitochondrial import receptor subunit TOM20 homolog"/>
    <property type="match status" value="1"/>
</dbReference>
<comment type="subunit">
    <text evidence="11">Forms part of the preprotein translocase complex of the outer mitochondrial membrane (TOM complex).</text>
</comment>
<keyword evidence="3" id="KW-0813">Transport</keyword>
<keyword evidence="6" id="KW-0653">Protein transport</keyword>
<evidence type="ECO:0000256" key="14">
    <source>
        <dbReference type="SAM" id="Phobius"/>
    </source>
</evidence>
<dbReference type="GO" id="GO:0008320">
    <property type="term" value="F:protein transmembrane transporter activity"/>
    <property type="evidence" value="ECO:0007669"/>
    <property type="project" value="TreeGrafter"/>
</dbReference>
<evidence type="ECO:0000256" key="6">
    <source>
        <dbReference type="ARBA" id="ARBA00022927"/>
    </source>
</evidence>
<dbReference type="GO" id="GO:0030943">
    <property type="term" value="F:mitochondrion targeting sequence binding"/>
    <property type="evidence" value="ECO:0007669"/>
    <property type="project" value="TreeGrafter"/>
</dbReference>
<feature type="transmembrane region" description="Helical" evidence="14">
    <location>
        <begin position="12"/>
        <end position="31"/>
    </location>
</feature>
<dbReference type="EMBL" id="CATQJA010001490">
    <property type="protein sequence ID" value="CAJ0567420.1"/>
    <property type="molecule type" value="Genomic_DNA"/>
</dbReference>
<keyword evidence="16" id="KW-1185">Reference proteome</keyword>
<keyword evidence="7 14" id="KW-1133">Transmembrane helix</keyword>
<proteinExistence type="inferred from homology"/>
<evidence type="ECO:0000313" key="16">
    <source>
        <dbReference type="Proteomes" id="UP001177023"/>
    </source>
</evidence>
<dbReference type="GO" id="GO:0006886">
    <property type="term" value="P:intracellular protein transport"/>
    <property type="evidence" value="ECO:0007669"/>
    <property type="project" value="InterPro"/>
</dbReference>
<comment type="caution">
    <text evidence="15">The sequence shown here is derived from an EMBL/GenBank/DDBJ whole genome shotgun (WGS) entry which is preliminary data.</text>
</comment>
<accession>A0AA36CFL3</accession>
<evidence type="ECO:0000256" key="13">
    <source>
        <dbReference type="SAM" id="MobiDB-lite"/>
    </source>
</evidence>
<dbReference type="InterPro" id="IPR022422">
    <property type="entry name" value="MAS20_rcpt_metazoan"/>
</dbReference>
<evidence type="ECO:0000256" key="2">
    <source>
        <dbReference type="ARBA" id="ARBA00005792"/>
    </source>
</evidence>
<dbReference type="Gene3D" id="1.20.960.10">
    <property type="entry name" value="Mitochondrial outer membrane translocase complex, subunit Tom20 domain"/>
    <property type="match status" value="1"/>
</dbReference>
<evidence type="ECO:0000256" key="9">
    <source>
        <dbReference type="ARBA" id="ARBA00023136"/>
    </source>
</evidence>
<evidence type="ECO:0000256" key="7">
    <source>
        <dbReference type="ARBA" id="ARBA00022989"/>
    </source>
</evidence>
<evidence type="ECO:0000256" key="8">
    <source>
        <dbReference type="ARBA" id="ARBA00023128"/>
    </source>
</evidence>
<feature type="non-terminal residue" evidence="15">
    <location>
        <position position="1"/>
    </location>
</feature>
<protein>
    <recommendedName>
        <fullName evidence="10">Mitochondrial import receptor subunit TOM20 homolog</fullName>
    </recommendedName>
    <alternativeName>
        <fullName evidence="12">Translocase of outer mitochondrial membrane protein 20</fullName>
    </alternativeName>
</protein>
<evidence type="ECO:0000256" key="3">
    <source>
        <dbReference type="ARBA" id="ARBA00022448"/>
    </source>
</evidence>
<dbReference type="GO" id="GO:0016031">
    <property type="term" value="P:tRNA import into mitochondrion"/>
    <property type="evidence" value="ECO:0007669"/>
    <property type="project" value="TreeGrafter"/>
</dbReference>
<dbReference type="GO" id="GO:0006605">
    <property type="term" value="P:protein targeting"/>
    <property type="evidence" value="ECO:0007669"/>
    <property type="project" value="InterPro"/>
</dbReference>
<dbReference type="GO" id="GO:0005742">
    <property type="term" value="C:mitochondrial outer membrane translocase complex"/>
    <property type="evidence" value="ECO:0007669"/>
    <property type="project" value="InterPro"/>
</dbReference>
<feature type="region of interest" description="Disordered" evidence="13">
    <location>
        <begin position="46"/>
        <end position="73"/>
    </location>
</feature>
<dbReference type="GO" id="GO:0030150">
    <property type="term" value="P:protein import into mitochondrial matrix"/>
    <property type="evidence" value="ECO:0007669"/>
    <property type="project" value="TreeGrafter"/>
</dbReference>
<keyword evidence="4 14" id="KW-0812">Transmembrane</keyword>
<dbReference type="PRINTS" id="PR01989">
    <property type="entry name" value="EUOM20RECPTR"/>
</dbReference>
<dbReference type="PRINTS" id="PR00351">
    <property type="entry name" value="OM20RECEPTOR"/>
</dbReference>
<comment type="similarity">
    <text evidence="2">Belongs to the Tom20 family.</text>
</comment>
<dbReference type="SUPFAM" id="SSF47157">
    <property type="entry name" value="Mitochondrial import receptor subunit Tom20"/>
    <property type="match status" value="1"/>
</dbReference>
<dbReference type="InterPro" id="IPR002056">
    <property type="entry name" value="MAS20"/>
</dbReference>
<gene>
    <name evidence="15" type="ORF">MSPICULIGERA_LOCUS5973</name>
</gene>
<dbReference type="Proteomes" id="UP001177023">
    <property type="component" value="Unassembled WGS sequence"/>
</dbReference>
<sequence>MSEVGLGRSNWLAWAGIAGTAFLGYAIYFDYKRRTAPDYKQKVRENRRRKALGKNGRDVVSARGGNSMGMPDPRNPTSMQAFFLQEVQLGEELMSAGNVAEGAVHIANAVVLCGQPQELLSIFQQTLPPDQFAAVVQVLPGARGRLADMFDTAADQVEASGGAGDGSFMISALEPNGSSGSGAAQLIEEELE</sequence>
<evidence type="ECO:0000256" key="11">
    <source>
        <dbReference type="ARBA" id="ARBA00064251"/>
    </source>
</evidence>
<comment type="subcellular location">
    <subcellularLocation>
        <location evidence="1">Mitochondrion outer membrane</location>
        <topology evidence="1">Single-pass membrane protein</topology>
    </subcellularLocation>
</comment>
<name>A0AA36CFL3_9BILA</name>
<keyword evidence="9 14" id="KW-0472">Membrane</keyword>
<evidence type="ECO:0000256" key="12">
    <source>
        <dbReference type="ARBA" id="ARBA00079364"/>
    </source>
</evidence>